<protein>
    <submittedName>
        <fullName evidence="1">Uncharacterized protein</fullName>
    </submittedName>
</protein>
<reference evidence="1 2" key="1">
    <citation type="submission" date="2013-04" db="EMBL/GenBank/DDBJ databases">
        <title>Oceanicola sp. 22II1-22F33 Genome Sequencing.</title>
        <authorList>
            <person name="Lai Q."/>
            <person name="Li G."/>
            <person name="Shao Z."/>
        </authorList>
    </citation>
    <scope>NUCLEOTIDE SEQUENCE [LARGE SCALE GENOMIC DNA]</scope>
    <source>
        <strain evidence="1 2">22II1-22F33</strain>
    </source>
</reference>
<dbReference type="AlphaFoldDB" id="A0A225NZV5"/>
<comment type="caution">
    <text evidence="1">The sequence shown here is derived from an EMBL/GenBank/DDBJ whole genome shotgun (WGS) entry which is preliminary data.</text>
</comment>
<dbReference type="RefSeq" id="WP_088648223.1">
    <property type="nucleotide sequence ID" value="NZ_AQQR01000001.1"/>
</dbReference>
<gene>
    <name evidence="1" type="ORF">ATO3_02595</name>
</gene>
<proteinExistence type="predicted"/>
<dbReference type="SUPFAM" id="SSF52266">
    <property type="entry name" value="SGNH hydrolase"/>
    <property type="match status" value="1"/>
</dbReference>
<keyword evidence="2" id="KW-1185">Reference proteome</keyword>
<dbReference type="EMBL" id="AQQR01000001">
    <property type="protein sequence ID" value="OWU77596.1"/>
    <property type="molecule type" value="Genomic_DNA"/>
</dbReference>
<sequence length="852" mass="90749">MPVSTTRTAREVWIGDSPLHQPDRTVIAEFQEQVIAAVNGVEAQVTSDVVWAATWSDLLAITPEIDGAGGEVLDSDTGTHGAATATGYNGGQRLNAGRYSWNAAWGRWVRIGGTGLSAKADRTELEVKVDQAELEAEETARIAADAAKLDTAQYELRFQSIPPESGYVWGLGDAFPGYFPLLVTVDGAVEIPSLTVPAEAVTLGTLATEVTALLPQALPEGSGYRWGVGDAFPGYFPILITDAGGVILNLEQLNGQVVGVSNLTDSAAAEILPNTADRVPVRPGRWRSAAAPVALTTRPRDGSCWQAFPDLPVRLLRGVNGSGQALEVRKATGLLLQGTGYAGAFDPGAYPSRYLRGQISGPSVGNPSSGAPYTDGDYYQYVNGSGAVSTGTHAGMRVGDLLVYDGGAWHIQPAPGTFGARDEGDWWRVTGFGRFEGIRVSPGDAIVYHGRQTGGGGWQYERWMQAAGLVYRGEFSPGSGLPAAPVDGEVYQADSPGTATFTFAAGDMLLREDGAWIHVPTEPIATCGDGASMALRCAASADEWEVRRADKSAAIVGLTLRADQERSQRAPTRNIRVIGDSMPGQAQLFENLSAEFPGRTVVEQSYGGSTSRQVRGMIDYAITNGDLYAGDTLFMWHGQNNQPPSVGSSNWSQIIEATLQVSAMAGARDLRFAPMGICGQRNFTEYTGGRLICPQQEDQFDGSSVLAALHAEYDRMFGGRWFNVWAILQAAAVGDAEMQAEPSVHFPGKTEAEVAEAYGILPLSWFKDSTLPMDAGDMTFRGTRTGAALPTGGADGDYYIRTDGSSQTDLGSLAIRVGGVWQWFSWDRTHLNATGGARLAAAMAQSLTEWSW</sequence>
<evidence type="ECO:0000313" key="2">
    <source>
        <dbReference type="Proteomes" id="UP000215377"/>
    </source>
</evidence>
<dbReference type="OrthoDB" id="7877497at2"/>
<accession>A0A225NZV5</accession>
<dbReference type="Proteomes" id="UP000215377">
    <property type="component" value="Unassembled WGS sequence"/>
</dbReference>
<evidence type="ECO:0000313" key="1">
    <source>
        <dbReference type="EMBL" id="OWU77596.1"/>
    </source>
</evidence>
<organism evidence="1 2">
    <name type="scientific">Marinibacterium profundimaris</name>
    <dbReference type="NCBI Taxonomy" id="1679460"/>
    <lineage>
        <taxon>Bacteria</taxon>
        <taxon>Pseudomonadati</taxon>
        <taxon>Pseudomonadota</taxon>
        <taxon>Alphaproteobacteria</taxon>
        <taxon>Rhodobacterales</taxon>
        <taxon>Paracoccaceae</taxon>
        <taxon>Marinibacterium</taxon>
    </lineage>
</organism>
<name>A0A225NZV5_9RHOB</name>